<dbReference type="OrthoDB" id="9793451at2"/>
<dbReference type="PROSITE" id="PS01124">
    <property type="entry name" value="HTH_ARAC_FAMILY_2"/>
    <property type="match status" value="1"/>
</dbReference>
<reference evidence="5 6" key="1">
    <citation type="submission" date="2019-08" db="EMBL/GenBank/DDBJ databases">
        <title>Lewinella sp. strain SSH13 Genome sequencing and assembly.</title>
        <authorList>
            <person name="Kim I."/>
        </authorList>
    </citation>
    <scope>NUCLEOTIDE SEQUENCE [LARGE SCALE GENOMIC DNA]</scope>
    <source>
        <strain evidence="5 6">SSH13</strain>
    </source>
</reference>
<keyword evidence="1" id="KW-0805">Transcription regulation</keyword>
<evidence type="ECO:0000313" key="6">
    <source>
        <dbReference type="Proteomes" id="UP000321907"/>
    </source>
</evidence>
<evidence type="ECO:0000256" key="1">
    <source>
        <dbReference type="ARBA" id="ARBA00023015"/>
    </source>
</evidence>
<name>A0A5C7FS07_9BACT</name>
<dbReference type="GO" id="GO:0043565">
    <property type="term" value="F:sequence-specific DNA binding"/>
    <property type="evidence" value="ECO:0007669"/>
    <property type="project" value="InterPro"/>
</dbReference>
<keyword evidence="6" id="KW-1185">Reference proteome</keyword>
<dbReference type="InterPro" id="IPR018060">
    <property type="entry name" value="HTH_AraC"/>
</dbReference>
<keyword evidence="3" id="KW-0804">Transcription</keyword>
<dbReference type="Gene3D" id="1.10.10.60">
    <property type="entry name" value="Homeodomain-like"/>
    <property type="match status" value="1"/>
</dbReference>
<gene>
    <name evidence="5" type="ORF">FUA23_12780</name>
</gene>
<dbReference type="SUPFAM" id="SSF46689">
    <property type="entry name" value="Homeodomain-like"/>
    <property type="match status" value="1"/>
</dbReference>
<protein>
    <submittedName>
        <fullName evidence="5">Helix-turn-helix domain-containing protein</fullName>
    </submittedName>
</protein>
<sequence>MNESTNSHIPLLSTITEFYRAFGIGTPQSDQFSVMRIEDQPMDKRRLMPLFRSNFYRLILFTSPGVEFMDSGRKLSSSGNSMYFAYPGKLESWQVIAPVVHGYAICFTAEFAQLDPQAGDFATRFPFFRFDTDNLSHFSAPESEPLETTAELMLAEIKNPTAERFDILKHLLHIYLLQSRRLFKECEDCKSAEDQRAALVHARFLSAIDNQLERIARGLSDEQPTVASIAAELNLHPSYLNDLLKKLTGSTASSIIQRKIILEAKSYLQNTELQVAEVAYQLGFTSANYFSRYFKQHAGSTPNSFRRA</sequence>
<dbReference type="Pfam" id="PF12833">
    <property type="entry name" value="HTH_18"/>
    <property type="match status" value="1"/>
</dbReference>
<dbReference type="EMBL" id="VOXD01000018">
    <property type="protein sequence ID" value="TXF88926.1"/>
    <property type="molecule type" value="Genomic_DNA"/>
</dbReference>
<keyword evidence="2" id="KW-0238">DNA-binding</keyword>
<evidence type="ECO:0000313" key="5">
    <source>
        <dbReference type="EMBL" id="TXF88926.1"/>
    </source>
</evidence>
<dbReference type="AlphaFoldDB" id="A0A5C7FS07"/>
<dbReference type="InterPro" id="IPR009057">
    <property type="entry name" value="Homeodomain-like_sf"/>
</dbReference>
<dbReference type="InterPro" id="IPR020449">
    <property type="entry name" value="Tscrpt_reg_AraC-type_HTH"/>
</dbReference>
<dbReference type="Proteomes" id="UP000321907">
    <property type="component" value="Unassembled WGS sequence"/>
</dbReference>
<proteinExistence type="predicted"/>
<feature type="domain" description="HTH araC/xylS-type" evidence="4">
    <location>
        <begin position="209"/>
        <end position="308"/>
    </location>
</feature>
<dbReference type="PRINTS" id="PR00032">
    <property type="entry name" value="HTHARAC"/>
</dbReference>
<evidence type="ECO:0000256" key="3">
    <source>
        <dbReference type="ARBA" id="ARBA00023163"/>
    </source>
</evidence>
<dbReference type="PANTHER" id="PTHR43280">
    <property type="entry name" value="ARAC-FAMILY TRANSCRIPTIONAL REGULATOR"/>
    <property type="match status" value="1"/>
</dbReference>
<comment type="caution">
    <text evidence="5">The sequence shown here is derived from an EMBL/GenBank/DDBJ whole genome shotgun (WGS) entry which is preliminary data.</text>
</comment>
<organism evidence="5 6">
    <name type="scientific">Neolewinella aurantiaca</name>
    <dbReference type="NCBI Taxonomy" id="2602767"/>
    <lineage>
        <taxon>Bacteria</taxon>
        <taxon>Pseudomonadati</taxon>
        <taxon>Bacteroidota</taxon>
        <taxon>Saprospiria</taxon>
        <taxon>Saprospirales</taxon>
        <taxon>Lewinellaceae</taxon>
        <taxon>Neolewinella</taxon>
    </lineage>
</organism>
<dbReference type="SMART" id="SM00342">
    <property type="entry name" value="HTH_ARAC"/>
    <property type="match status" value="1"/>
</dbReference>
<accession>A0A5C7FS07</accession>
<dbReference type="RefSeq" id="WP_147931134.1">
    <property type="nucleotide sequence ID" value="NZ_VOXD01000018.1"/>
</dbReference>
<evidence type="ECO:0000256" key="2">
    <source>
        <dbReference type="ARBA" id="ARBA00023125"/>
    </source>
</evidence>
<evidence type="ECO:0000259" key="4">
    <source>
        <dbReference type="PROSITE" id="PS01124"/>
    </source>
</evidence>
<dbReference type="GO" id="GO:0003700">
    <property type="term" value="F:DNA-binding transcription factor activity"/>
    <property type="evidence" value="ECO:0007669"/>
    <property type="project" value="InterPro"/>
</dbReference>
<dbReference type="PANTHER" id="PTHR43280:SF32">
    <property type="entry name" value="TRANSCRIPTIONAL REGULATORY PROTEIN"/>
    <property type="match status" value="1"/>
</dbReference>